<protein>
    <submittedName>
        <fullName evidence="5">Helix-turn-helix domain-containing protein</fullName>
    </submittedName>
</protein>
<name>A0ABU8IJK0_9BURK</name>
<reference evidence="5 6" key="1">
    <citation type="journal article" date="2022" name="Arch. Microbiol.">
        <title>Paraburkholderia bengalensis sp. nov. isolated from roots of Oryza sativa, IR64.</title>
        <authorList>
            <person name="Nag P."/>
            <person name="Mondal N."/>
            <person name="Sarkar J."/>
            <person name="Das S."/>
        </authorList>
    </citation>
    <scope>NUCLEOTIDE SEQUENCE [LARGE SCALE GENOMIC DNA]</scope>
    <source>
        <strain evidence="5 6">IR64_4_BI</strain>
    </source>
</reference>
<gene>
    <name evidence="5" type="ORF">H3V53_00645</name>
</gene>
<comment type="caution">
    <text evidence="5">The sequence shown here is derived from an EMBL/GenBank/DDBJ whole genome shotgun (WGS) entry which is preliminary data.</text>
</comment>
<keyword evidence="1" id="KW-0805">Transcription regulation</keyword>
<dbReference type="InterPro" id="IPR009057">
    <property type="entry name" value="Homeodomain-like_sf"/>
</dbReference>
<dbReference type="SUPFAM" id="SSF46689">
    <property type="entry name" value="Homeodomain-like"/>
    <property type="match status" value="2"/>
</dbReference>
<dbReference type="InterPro" id="IPR018062">
    <property type="entry name" value="HTH_AraC-typ_CS"/>
</dbReference>
<dbReference type="Pfam" id="PF12833">
    <property type="entry name" value="HTH_18"/>
    <property type="match status" value="1"/>
</dbReference>
<dbReference type="Gene3D" id="1.10.10.60">
    <property type="entry name" value="Homeodomain-like"/>
    <property type="match status" value="2"/>
</dbReference>
<keyword evidence="3" id="KW-0804">Transcription</keyword>
<dbReference type="EMBL" id="JACFYJ010000001">
    <property type="protein sequence ID" value="MEI5995772.1"/>
    <property type="molecule type" value="Genomic_DNA"/>
</dbReference>
<feature type="domain" description="HTH araC/xylS-type" evidence="4">
    <location>
        <begin position="143"/>
        <end position="241"/>
    </location>
</feature>
<evidence type="ECO:0000313" key="5">
    <source>
        <dbReference type="EMBL" id="MEI5995772.1"/>
    </source>
</evidence>
<dbReference type="InterPro" id="IPR018060">
    <property type="entry name" value="HTH_AraC"/>
</dbReference>
<keyword evidence="6" id="KW-1185">Reference proteome</keyword>
<dbReference type="PANTHER" id="PTHR46796">
    <property type="entry name" value="HTH-TYPE TRANSCRIPTIONAL ACTIVATOR RHAS-RELATED"/>
    <property type="match status" value="1"/>
</dbReference>
<proteinExistence type="predicted"/>
<evidence type="ECO:0000313" key="6">
    <source>
        <dbReference type="Proteomes" id="UP001386437"/>
    </source>
</evidence>
<keyword evidence="2" id="KW-0238">DNA-binding</keyword>
<dbReference type="PROSITE" id="PS01124">
    <property type="entry name" value="HTH_ARAC_FAMILY_2"/>
    <property type="match status" value="1"/>
</dbReference>
<dbReference type="InterPro" id="IPR050204">
    <property type="entry name" value="AraC_XylS_family_regulators"/>
</dbReference>
<evidence type="ECO:0000259" key="4">
    <source>
        <dbReference type="PROSITE" id="PS01124"/>
    </source>
</evidence>
<evidence type="ECO:0000256" key="2">
    <source>
        <dbReference type="ARBA" id="ARBA00023125"/>
    </source>
</evidence>
<dbReference type="PROSITE" id="PS00041">
    <property type="entry name" value="HTH_ARAC_FAMILY_1"/>
    <property type="match status" value="1"/>
</dbReference>
<dbReference type="Proteomes" id="UP001386437">
    <property type="component" value="Unassembled WGS sequence"/>
</dbReference>
<sequence>MNEFEKAALAEISEAHGTLENASSVAPIRASARAGTTPADSSIVGRLHLIDKVTAMQVPVVTSGATHRLRLLLQPFTCELLASLAQGGPPPYELIAAGWLYVNEDVEAASSQAVEIRFRFEEPGTRTHLSARDEGPAIDEKIHASATWLKSNLEHAVTVSDVARTVAMSERNFLRRFRQQIGMTPSEYLLRARLEKTCHLLAESQLPVDKIARRCGMSDGTRLAKIFRKRFGMPPTEYRLRSRTMLGVGHQT</sequence>
<accession>A0ABU8IJK0</accession>
<evidence type="ECO:0000256" key="3">
    <source>
        <dbReference type="ARBA" id="ARBA00023163"/>
    </source>
</evidence>
<dbReference type="RefSeq" id="WP_336596240.1">
    <property type="nucleotide sequence ID" value="NZ_JACFYJ010000001.1"/>
</dbReference>
<organism evidence="5 6">
    <name type="scientific">Paraburkholderia bengalensis</name>
    <dbReference type="NCBI Taxonomy" id="2747562"/>
    <lineage>
        <taxon>Bacteria</taxon>
        <taxon>Pseudomonadati</taxon>
        <taxon>Pseudomonadota</taxon>
        <taxon>Betaproteobacteria</taxon>
        <taxon>Burkholderiales</taxon>
        <taxon>Burkholderiaceae</taxon>
        <taxon>Paraburkholderia</taxon>
    </lineage>
</organism>
<dbReference type="SMART" id="SM00342">
    <property type="entry name" value="HTH_ARAC"/>
    <property type="match status" value="1"/>
</dbReference>
<evidence type="ECO:0000256" key="1">
    <source>
        <dbReference type="ARBA" id="ARBA00023015"/>
    </source>
</evidence>